<evidence type="ECO:0000313" key="1">
    <source>
        <dbReference type="EMBL" id="CAJ2637695.1"/>
    </source>
</evidence>
<accession>A0ACB0J021</accession>
<comment type="caution">
    <text evidence="1">The sequence shown here is derived from an EMBL/GenBank/DDBJ whole genome shotgun (WGS) entry which is preliminary data.</text>
</comment>
<proteinExistence type="predicted"/>
<dbReference type="EMBL" id="CASHSV030000013">
    <property type="protein sequence ID" value="CAJ2637695.1"/>
    <property type="molecule type" value="Genomic_DNA"/>
</dbReference>
<name>A0ACB0J021_TRIPR</name>
<gene>
    <name evidence="1" type="ORF">MILVUS5_LOCUS8020</name>
</gene>
<reference evidence="1" key="1">
    <citation type="submission" date="2023-10" db="EMBL/GenBank/DDBJ databases">
        <authorList>
            <person name="Rodriguez Cubillos JULIANA M."/>
            <person name="De Vega J."/>
        </authorList>
    </citation>
    <scope>NUCLEOTIDE SEQUENCE</scope>
</reference>
<keyword evidence="2" id="KW-1185">Reference proteome</keyword>
<dbReference type="Proteomes" id="UP001177021">
    <property type="component" value="Unassembled WGS sequence"/>
</dbReference>
<sequence>MGKVFALSGEDASLEDNLIRGTCFIYNTPLIAIIDTGATHSFISLDCVKRLSIPLTDMMGRMEIETPANGSVITRQVCRNCPVTIFDRHFGMDLVCIPLSGMDVIFGMNWLIFNRIHINCREKAVVFPKPEENLHLMSGKEVSEALKEHAEMFMMFASLKLEGGVKIEELPIVCEFPDVFPDDISDVPPKREVEFSIDLVPGTSPISMAPYRMSASELNELKKQLEELLEKRFVRPSVSPWGAPVLLVKKKDGSMRLCIDYRQLNKVTIKNKYPLPRIDDLMDQLVGACVFSKIDLRSGYHQIRVKTEDIPKTAFRTRYGHYEYSVMPFGVTNAPGVFMEYMNRIFHSFLDRFVVVFIDDILIYSKSEEEHEEHLRIVLQVLKEKKLYAKLSKCEFWMKEVSFLGHIISSGGIAVDPAKVDAVSQWGTPESVSEIRSFLGLAGYYRRFIEGFSKLALPLTKLTRKDQAFVWDGICEKSFQELKRRLTTAPVLILPDAKESFVVYCDASKLGLGGVLMQGGNVVAYASRQLKVHERNYPTHDLELAAVVFTLKVWRHYLYGSRFEVFSDHKSLKYLFDQKELNMRQRRWLEFLKDYDFELSYHPGKANVVADALSRKTLHMSSLMVKELELIEEFRDLSLVCEVTSASVKLGMLRLTNPFLEEIKERQKSDKKLMEKMVLINEGKETNIKIDESGVMRFHGRVCVPDVPEMKRMIMEEGHRSGLSIHPGVTKMYQDLRKLFWWPGMKRQISEFVYSCLTCQKSKIEHQKPFGLLQPMFIPEWKWDSIAMDFVGGLPKTKKGNEVIWVVVDRLTKCAHFIAIRKGTLVPKLAEIYVEQIVKLHGIPTSIISDRDPRFTSRFWESLQEALGTKLRLSSAYHPQTDGQSERTIQSLEDLLRACVLEQNVNWDSCLPLVEFTYNNSYHSSIGMAPFEALYGRRCRTPLCWYETGEGAILGPEIVQETTEKIRMIREKMKASQSRQKSYHDKRRKDIEFQEGDHVFLRVKSTTGVGRALKSRKLTSRFIGPFEILKRVGKVAYRIALPPSLANLHDVFHVSQLRKYVSDPTHVIESDDVQVRDDLTIETVPLRIEGREVKRLRNKEIASVKVVWGGPAGENATWELESKMRDSYPDLFLGNFEGEILLRGVGL</sequence>
<organism evidence="1 2">
    <name type="scientific">Trifolium pratense</name>
    <name type="common">Red clover</name>
    <dbReference type="NCBI Taxonomy" id="57577"/>
    <lineage>
        <taxon>Eukaryota</taxon>
        <taxon>Viridiplantae</taxon>
        <taxon>Streptophyta</taxon>
        <taxon>Embryophyta</taxon>
        <taxon>Tracheophyta</taxon>
        <taxon>Spermatophyta</taxon>
        <taxon>Magnoliopsida</taxon>
        <taxon>eudicotyledons</taxon>
        <taxon>Gunneridae</taxon>
        <taxon>Pentapetalae</taxon>
        <taxon>rosids</taxon>
        <taxon>fabids</taxon>
        <taxon>Fabales</taxon>
        <taxon>Fabaceae</taxon>
        <taxon>Papilionoideae</taxon>
        <taxon>50 kb inversion clade</taxon>
        <taxon>NPAAA clade</taxon>
        <taxon>Hologalegina</taxon>
        <taxon>IRL clade</taxon>
        <taxon>Trifolieae</taxon>
        <taxon>Trifolium</taxon>
    </lineage>
</organism>
<evidence type="ECO:0000313" key="2">
    <source>
        <dbReference type="Proteomes" id="UP001177021"/>
    </source>
</evidence>
<protein>
    <submittedName>
        <fullName evidence="1">Uncharacterized protein</fullName>
    </submittedName>
</protein>